<dbReference type="RefSeq" id="WP_188038727.1">
    <property type="nucleotide sequence ID" value="NZ_JACVHF010000002.1"/>
</dbReference>
<sequence length="145" mass="16243">MGRVYLISWDAWRRGTWKREVRRQQCENLVCVATRIVIPGALLLLYASPAHAAVPQEQAFKEMEKALGTLFDLIWGLLRTILKPLGKTLFLWGVLKWGLGKKQQAVEKWQQAALVYFVAIFFGTIFGGLDAIDVDAGTQDPGGKP</sequence>
<comment type="caution">
    <text evidence="2">The sequence shown here is derived from an EMBL/GenBank/DDBJ whole genome shotgun (WGS) entry which is preliminary data.</text>
</comment>
<feature type="transmembrane region" description="Helical" evidence="1">
    <location>
        <begin position="28"/>
        <end position="47"/>
    </location>
</feature>
<gene>
    <name evidence="2" type="ORF">H1S01_03475</name>
</gene>
<feature type="transmembrane region" description="Helical" evidence="1">
    <location>
        <begin position="113"/>
        <end position="132"/>
    </location>
</feature>
<dbReference type="Proteomes" id="UP000617402">
    <property type="component" value="Unassembled WGS sequence"/>
</dbReference>
<dbReference type="EMBL" id="JACVHF010000002">
    <property type="protein sequence ID" value="MBC9783573.1"/>
    <property type="molecule type" value="Genomic_DNA"/>
</dbReference>
<organism evidence="2 3">
    <name type="scientific">Heliobacterium chlorum</name>
    <dbReference type="NCBI Taxonomy" id="2698"/>
    <lineage>
        <taxon>Bacteria</taxon>
        <taxon>Bacillati</taxon>
        <taxon>Bacillota</taxon>
        <taxon>Clostridia</taxon>
        <taxon>Eubacteriales</taxon>
        <taxon>Heliobacteriaceae</taxon>
        <taxon>Heliobacterium</taxon>
    </lineage>
</organism>
<keyword evidence="1" id="KW-0812">Transmembrane</keyword>
<keyword evidence="1" id="KW-0472">Membrane</keyword>
<feature type="transmembrane region" description="Helical" evidence="1">
    <location>
        <begin position="73"/>
        <end position="92"/>
    </location>
</feature>
<evidence type="ECO:0000256" key="1">
    <source>
        <dbReference type="SAM" id="Phobius"/>
    </source>
</evidence>
<keyword evidence="3" id="KW-1185">Reference proteome</keyword>
<reference evidence="2 3" key="1">
    <citation type="submission" date="2020-07" db="EMBL/GenBank/DDBJ databases">
        <title>Draft whole-genome sequence of Heliobacterium chlorum DSM 3682, type strain.</title>
        <authorList>
            <person name="Kyndt J.A."/>
            <person name="Meyer T.E."/>
            <person name="Imhoff J.F."/>
        </authorList>
    </citation>
    <scope>NUCLEOTIDE SEQUENCE [LARGE SCALE GENOMIC DNA]</scope>
    <source>
        <strain evidence="2 3">DSM 3682</strain>
    </source>
</reference>
<proteinExistence type="predicted"/>
<accession>A0ABR7SYF8</accession>
<protein>
    <submittedName>
        <fullName evidence="2">Uncharacterized protein</fullName>
    </submittedName>
</protein>
<name>A0ABR7SYF8_HELCL</name>
<keyword evidence="1" id="KW-1133">Transmembrane helix</keyword>
<evidence type="ECO:0000313" key="2">
    <source>
        <dbReference type="EMBL" id="MBC9783573.1"/>
    </source>
</evidence>
<evidence type="ECO:0000313" key="3">
    <source>
        <dbReference type="Proteomes" id="UP000617402"/>
    </source>
</evidence>